<gene>
    <name evidence="3" type="ORF">HU200_009813</name>
</gene>
<dbReference type="InterPro" id="IPR044840">
    <property type="entry name" value="Nup188"/>
</dbReference>
<feature type="region of interest" description="Disordered" evidence="1">
    <location>
        <begin position="1"/>
        <end position="22"/>
    </location>
</feature>
<protein>
    <recommendedName>
        <fullName evidence="2">Nucleoporin Nup188 N-terminal domain-containing protein</fullName>
    </recommendedName>
</protein>
<evidence type="ECO:0000256" key="1">
    <source>
        <dbReference type="SAM" id="MobiDB-lite"/>
    </source>
</evidence>
<evidence type="ECO:0000313" key="3">
    <source>
        <dbReference type="EMBL" id="KAF8762052.1"/>
    </source>
</evidence>
<keyword evidence="4" id="KW-1185">Reference proteome</keyword>
<sequence length="1961" mass="217870">MATGGVATPTPAGGGGGTSTSTSKTVSASLWWDSFVDLSDDLDRAAAGPSVPDALAKRIKSHHAWLLGSVSMFGKPNEASRSALDAGEVAVGEHRLAVKPELKEAALLVSKCLNLDEVQSYILVKRSSEMSPTVHDADAGDFLHLVSVQYYLERQCLLKCIRRIFVHASDGSDLTDAIQHEASLLVNEDVERKLISVIEDSFSAASSVKAEAEFTVSNLEETLIEVNLILDILFLVFYDNFSRCSGGLWITLCSIFKDILCGSYDIRKFAVSVEAKNSFHYAKAQLLLILIETLDFENLLRMIHDKVPLSVGCSAFSVGDILEMDVEISKLPEFSMVESGPLILAWAVFLCLVLSLPESNTNLEIDHASYAQRAFEFAPFNYLLGVLCSSIFRESDGPVSGYRGILRTFISAFIASYEISYQAEDSSLDMILSILCEVYDGEESLCMQFWDRNSFVDGPIRSVLHMVEKEYPFRISELIRFLSAVCHGIWPAQCVYSYLERMNGVTTVYAIPCSVAENMSYGHQVESNHPVSIPGIEGIMIPRGTNGYILEVLQEDAALVRWEFPHSGVFFLLVTLAQELHSCNYKEASDIMDLLYRMMSSNKDLCFTLLHVDKSPAVQKSKNLGQIEKHVRIDILKIFCNSIFKYVQDVGNADILSITLGLLAEMIKCTPYHVFDEAFECNIFTSQLNGPSSDWILSGALSRMLFAASEVNGDCSSLTTSVLDFAIQVLRKGAAADDIISPLVIFSVQYIMVNHMNWKHKKYSRWKTTLRVFELVKSCIHMKPFSSKLGGIIWEILLYDSSVHSVLWSILSLSTRLLEHSYRSKYHGLKDIEDVQLVLCNGLDIIYYILSNLPEDFLPNPPFVTMVLSSSLKPFSLITALTSLLSFRNSDIQVAAAKALSVLCFIVCKAQPQMTENASFTGDVSEIRRLEASIYCILDEEEKTNDCLVVAVFNLLTSAARYQPAFLTSLIEQSVKSTDHNTSASNQTNGFSGHTSKCNARLVDQILDYVVRSIELMNRSPSVLLGILDLLKALWESSIQFLFVLDKLRSSLTFWHNLSRCIRATLDICPDDCVGAVDEKVSLRYQCQGKIFEIMSYELFLQGKLLPETSNPAPEGTKGQKEHSSAPCRSSVVFKWFDTAILDDLINHFSSNAYKKELLHHAKVAACLCTVHLITKLSTGNTGSLSFSVMKKIQIISTKLLQHHAFAALLSQYSLHGYRGEQDLNNLIINDLYYHILGELEGRQISSGPFQELLSFLLEFKLFEHDPSEQLQNTFPVANANFLFNIEHIHDELGVDFWTNSDWKCSKEIAEKMLDIMHEANLMKCFADAKLSTLRSFLTFLSVYTGASSNKNLDLPDGGISVATTQSAVKCACGSFQSTVDSLLPQVDTNEVLFPLLSGQVELLLTLVRILFHQAKHKKSNHFYPDIVLLMRTSGASISFLVDLLSSTHALKQPVKALLVLLLSSYEFMYSKADIKDQPDNVNIFGELAVLSVSLLPVLCKLAENKECSDLAIASMDLILKGFVPSKVCLPILQKHFHLQAILHKIQNGDLLSTQVILNFLLTLGRTKDGAIILQSANIFAFLNILLCQLSMDDSCLRNSLSAQVKDVNQWGLGLAIVASLNHCLDDEISHNNVANSTISFLSGQVPLMSSYLSAQSVTAHQSKKRALSQKSQTSLSALRLTENILILLCILSKYHFPRDTGKKEVDSELREVIIHLLAFISKGSVKTGSSSIWNSSFFCPAAIKEELALNEKPPLIRSKHGWFKFAASCTLSTAGASDSPSTALPLVIRDKASGHSDSTRQTRFTEILAVQIYRIAFLIMKFLCSQAKEALKRAEELQFLDLAHCPELPMPDILHGLQDQVVSIVTELFEANGSSTLNSETERVCHLLLVTLEMSLYMELCVSQSCGIRPVLGRFEDFCKGIKSMLQAIEKHNSFKPLVRSLTQITTLLYPGLGQNNFLM</sequence>
<feature type="domain" description="Nucleoporin Nup188 N-terminal" evidence="2">
    <location>
        <begin position="66"/>
        <end position="351"/>
    </location>
</feature>
<dbReference type="GO" id="GO:0017056">
    <property type="term" value="F:structural constituent of nuclear pore"/>
    <property type="evidence" value="ECO:0007669"/>
    <property type="project" value="InterPro"/>
</dbReference>
<accession>A0A835FK83</accession>
<evidence type="ECO:0000313" key="4">
    <source>
        <dbReference type="Proteomes" id="UP000636709"/>
    </source>
</evidence>
<dbReference type="GO" id="GO:0044611">
    <property type="term" value="C:nuclear pore inner ring"/>
    <property type="evidence" value="ECO:0007669"/>
    <property type="project" value="TreeGrafter"/>
</dbReference>
<comment type="caution">
    <text evidence="3">The sequence shown here is derived from an EMBL/GenBank/DDBJ whole genome shotgun (WGS) entry which is preliminary data.</text>
</comment>
<dbReference type="InterPro" id="IPR018864">
    <property type="entry name" value="Nucleoporin_Nup188_N"/>
</dbReference>
<dbReference type="Proteomes" id="UP000636709">
    <property type="component" value="Unassembled WGS sequence"/>
</dbReference>
<organism evidence="3 4">
    <name type="scientific">Digitaria exilis</name>
    <dbReference type="NCBI Taxonomy" id="1010633"/>
    <lineage>
        <taxon>Eukaryota</taxon>
        <taxon>Viridiplantae</taxon>
        <taxon>Streptophyta</taxon>
        <taxon>Embryophyta</taxon>
        <taxon>Tracheophyta</taxon>
        <taxon>Spermatophyta</taxon>
        <taxon>Magnoliopsida</taxon>
        <taxon>Liliopsida</taxon>
        <taxon>Poales</taxon>
        <taxon>Poaceae</taxon>
        <taxon>PACMAD clade</taxon>
        <taxon>Panicoideae</taxon>
        <taxon>Panicodae</taxon>
        <taxon>Paniceae</taxon>
        <taxon>Anthephorinae</taxon>
        <taxon>Digitaria</taxon>
    </lineage>
</organism>
<dbReference type="GO" id="GO:0006606">
    <property type="term" value="P:protein import into nucleus"/>
    <property type="evidence" value="ECO:0007669"/>
    <property type="project" value="TreeGrafter"/>
</dbReference>
<reference evidence="3" key="1">
    <citation type="submission" date="2020-07" db="EMBL/GenBank/DDBJ databases">
        <title>Genome sequence and genetic diversity analysis of an under-domesticated orphan crop, white fonio (Digitaria exilis).</title>
        <authorList>
            <person name="Bennetzen J.L."/>
            <person name="Chen S."/>
            <person name="Ma X."/>
            <person name="Wang X."/>
            <person name="Yssel A.E.J."/>
            <person name="Chaluvadi S.R."/>
            <person name="Johnson M."/>
            <person name="Gangashetty P."/>
            <person name="Hamidou F."/>
            <person name="Sanogo M.D."/>
            <person name="Zwaenepoel A."/>
            <person name="Wallace J."/>
            <person name="Van De Peer Y."/>
            <person name="Van Deynze A."/>
        </authorList>
    </citation>
    <scope>NUCLEOTIDE SEQUENCE</scope>
    <source>
        <tissue evidence="3">Leaves</tissue>
    </source>
</reference>
<dbReference type="Pfam" id="PF10487">
    <property type="entry name" value="Nup188_N"/>
    <property type="match status" value="1"/>
</dbReference>
<dbReference type="PANTHER" id="PTHR31431:SF1">
    <property type="entry name" value="NUCLEOPORIN NUP188"/>
    <property type="match status" value="1"/>
</dbReference>
<name>A0A835FK83_9POAL</name>
<evidence type="ECO:0000259" key="2">
    <source>
        <dbReference type="Pfam" id="PF10487"/>
    </source>
</evidence>
<dbReference type="GO" id="GO:0006405">
    <property type="term" value="P:RNA export from nucleus"/>
    <property type="evidence" value="ECO:0007669"/>
    <property type="project" value="TreeGrafter"/>
</dbReference>
<dbReference type="PANTHER" id="PTHR31431">
    <property type="entry name" value="NUCLEOPORIN NUP188 HOMOLOG"/>
    <property type="match status" value="1"/>
</dbReference>
<dbReference type="OrthoDB" id="552259at2759"/>
<dbReference type="EMBL" id="JACEFO010000666">
    <property type="protein sequence ID" value="KAF8762052.1"/>
    <property type="molecule type" value="Genomic_DNA"/>
</dbReference>
<proteinExistence type="predicted"/>
<feature type="compositionally biased region" description="Low complexity" evidence="1">
    <location>
        <begin position="1"/>
        <end position="11"/>
    </location>
</feature>